<name>A0A1M5UMU4_9GAMM</name>
<accession>A0A1M5UMU4</accession>
<organism evidence="1 2">
    <name type="scientific">Ferrimonas marina</name>
    <dbReference type="NCBI Taxonomy" id="299255"/>
    <lineage>
        <taxon>Bacteria</taxon>
        <taxon>Pseudomonadati</taxon>
        <taxon>Pseudomonadota</taxon>
        <taxon>Gammaproteobacteria</taxon>
        <taxon>Alteromonadales</taxon>
        <taxon>Ferrimonadaceae</taxon>
        <taxon>Ferrimonas</taxon>
    </lineage>
</organism>
<dbReference type="EMBL" id="FQXG01000003">
    <property type="protein sequence ID" value="SHH64314.1"/>
    <property type="molecule type" value="Genomic_DNA"/>
</dbReference>
<dbReference type="RefSeq" id="WP_067654930.1">
    <property type="nucleotide sequence ID" value="NZ_FQXG01000003.1"/>
</dbReference>
<protein>
    <submittedName>
        <fullName evidence="1">Uncharacterized protein</fullName>
    </submittedName>
</protein>
<sequence>MSDHHTSKHLENLLKCSMRLSELTEVLASAKKGLEQLEPIQKGLAQAIHVDLSSLLPTWVDVKDKAAQAHAEAQSKRKGQEQKVKASAKTYMDHTERLHGFGKRPPPDTGIVVKMRGSEAWSRLEGLARDYTNSNRQFGVANTTPRGSGFCQLVMHHSMLAEFLIECEDGELDGLARIDYMTFWLPKLNEPLNLDECLSHLDQHWKPDTHPRKVFDGIGMIQKFCPVHFTFPQFNCNQLSRQFEVLARCAVAKEIKDRDVTQTAILTPREELDLAATTLERS</sequence>
<evidence type="ECO:0000313" key="1">
    <source>
        <dbReference type="EMBL" id="SHH64314.1"/>
    </source>
</evidence>
<proteinExistence type="predicted"/>
<evidence type="ECO:0000313" key="2">
    <source>
        <dbReference type="Proteomes" id="UP000184268"/>
    </source>
</evidence>
<reference evidence="1 2" key="1">
    <citation type="submission" date="2016-11" db="EMBL/GenBank/DDBJ databases">
        <authorList>
            <person name="Jaros S."/>
            <person name="Januszkiewicz K."/>
            <person name="Wedrychowicz H."/>
        </authorList>
    </citation>
    <scope>NUCLEOTIDE SEQUENCE [LARGE SCALE GENOMIC DNA]</scope>
    <source>
        <strain evidence="1 2">DSM 16917</strain>
    </source>
</reference>
<gene>
    <name evidence="1" type="ORF">SAMN02745129_2644</name>
</gene>
<dbReference type="Proteomes" id="UP000184268">
    <property type="component" value="Unassembled WGS sequence"/>
</dbReference>
<dbReference type="AlphaFoldDB" id="A0A1M5UMU4"/>
<keyword evidence="2" id="KW-1185">Reference proteome</keyword>